<sequence length="202" mass="22911">MSALSSLERQSTQLQQKWASPRSNRSPILDLTSSQALFQAPFIRLSRTMLGDRDAIPRQSFKYCATCSLPRTINICPSSCAAKTESWLEGEQSAKPEFVNLSASDLPVLVILLQNRRDRQNLQSLQGRVEVSTSRRRSTRTTSSGCRKRGARTTSRALKWRSCRNKCVSAGIDDARELKKTSTEARRNIWTPKLKTRPQWRP</sequence>
<dbReference type="InParanoid" id="E4WV42"/>
<evidence type="ECO:0000313" key="2">
    <source>
        <dbReference type="EMBL" id="CBY21724.1"/>
    </source>
</evidence>
<feature type="region of interest" description="Disordered" evidence="1">
    <location>
        <begin position="181"/>
        <end position="202"/>
    </location>
</feature>
<evidence type="ECO:0000256" key="1">
    <source>
        <dbReference type="SAM" id="MobiDB-lite"/>
    </source>
</evidence>
<dbReference type="Proteomes" id="UP000001307">
    <property type="component" value="Unassembled WGS sequence"/>
</dbReference>
<feature type="region of interest" description="Disordered" evidence="1">
    <location>
        <begin position="125"/>
        <end position="152"/>
    </location>
</feature>
<keyword evidence="3" id="KW-1185">Reference proteome</keyword>
<name>E4WV42_OIKDI</name>
<proteinExistence type="predicted"/>
<dbReference type="AlphaFoldDB" id="E4WV42"/>
<evidence type="ECO:0000313" key="3">
    <source>
        <dbReference type="Proteomes" id="UP000001307"/>
    </source>
</evidence>
<dbReference type="EMBL" id="FN653017">
    <property type="protein sequence ID" value="CBY21724.1"/>
    <property type="molecule type" value="Genomic_DNA"/>
</dbReference>
<organism evidence="2">
    <name type="scientific">Oikopleura dioica</name>
    <name type="common">Tunicate</name>
    <dbReference type="NCBI Taxonomy" id="34765"/>
    <lineage>
        <taxon>Eukaryota</taxon>
        <taxon>Metazoa</taxon>
        <taxon>Chordata</taxon>
        <taxon>Tunicata</taxon>
        <taxon>Appendicularia</taxon>
        <taxon>Copelata</taxon>
        <taxon>Oikopleuridae</taxon>
        <taxon>Oikopleura</taxon>
    </lineage>
</organism>
<accession>E4WV42</accession>
<gene>
    <name evidence="2" type="ORF">GSOID_T00009499001</name>
</gene>
<protein>
    <submittedName>
        <fullName evidence="2">Uncharacterized protein</fullName>
    </submittedName>
</protein>
<reference evidence="2" key="1">
    <citation type="journal article" date="2010" name="Science">
        <title>Plasticity of animal genome architecture unmasked by rapid evolution of a pelagic tunicate.</title>
        <authorList>
            <person name="Denoeud F."/>
            <person name="Henriet S."/>
            <person name="Mungpakdee S."/>
            <person name="Aury J.M."/>
            <person name="Da Silva C."/>
            <person name="Brinkmann H."/>
            <person name="Mikhaleva J."/>
            <person name="Olsen L.C."/>
            <person name="Jubin C."/>
            <person name="Canestro C."/>
            <person name="Bouquet J.M."/>
            <person name="Danks G."/>
            <person name="Poulain J."/>
            <person name="Campsteijn C."/>
            <person name="Adamski M."/>
            <person name="Cross I."/>
            <person name="Yadetie F."/>
            <person name="Muffato M."/>
            <person name="Louis A."/>
            <person name="Butcher S."/>
            <person name="Tsagkogeorga G."/>
            <person name="Konrad A."/>
            <person name="Singh S."/>
            <person name="Jensen M.F."/>
            <person name="Cong E.H."/>
            <person name="Eikeseth-Otteraa H."/>
            <person name="Noel B."/>
            <person name="Anthouard V."/>
            <person name="Porcel B.M."/>
            <person name="Kachouri-Lafond R."/>
            <person name="Nishino A."/>
            <person name="Ugolini M."/>
            <person name="Chourrout P."/>
            <person name="Nishida H."/>
            <person name="Aasland R."/>
            <person name="Huzurbazar S."/>
            <person name="Westhof E."/>
            <person name="Delsuc F."/>
            <person name="Lehrach H."/>
            <person name="Reinhardt R."/>
            <person name="Weissenbach J."/>
            <person name="Roy S.W."/>
            <person name="Artiguenave F."/>
            <person name="Postlethwait J.H."/>
            <person name="Manak J.R."/>
            <person name="Thompson E.M."/>
            <person name="Jaillon O."/>
            <person name="Du Pasquier L."/>
            <person name="Boudinot P."/>
            <person name="Liberles D.A."/>
            <person name="Volff J.N."/>
            <person name="Philippe H."/>
            <person name="Lenhard B."/>
            <person name="Roest Crollius H."/>
            <person name="Wincker P."/>
            <person name="Chourrout D."/>
        </authorList>
    </citation>
    <scope>NUCLEOTIDE SEQUENCE [LARGE SCALE GENOMIC DNA]</scope>
</reference>